<dbReference type="CDD" id="cd00018">
    <property type="entry name" value="AP2"/>
    <property type="match status" value="1"/>
</dbReference>
<keyword evidence="2" id="KW-0936">Ethylene signaling pathway</keyword>
<keyword evidence="3" id="KW-0805">Transcription regulation</keyword>
<comment type="similarity">
    <text evidence="8">Belongs to the AP2/ERF transcription factor family. ERF subfamily.</text>
</comment>
<dbReference type="AlphaFoldDB" id="A0AAV5J4M7"/>
<feature type="region of interest" description="Disordered" evidence="9">
    <location>
        <begin position="48"/>
        <end position="112"/>
    </location>
</feature>
<dbReference type="GO" id="GO:0005634">
    <property type="term" value="C:nucleus"/>
    <property type="evidence" value="ECO:0007669"/>
    <property type="project" value="UniProtKB-SubCell"/>
</dbReference>
<dbReference type="Proteomes" id="UP001054252">
    <property type="component" value="Unassembled WGS sequence"/>
</dbReference>
<keyword evidence="4" id="KW-0238">DNA-binding</keyword>
<dbReference type="EMBL" id="BPVZ01000030">
    <property type="protein sequence ID" value="GKV09589.1"/>
    <property type="molecule type" value="Genomic_DNA"/>
</dbReference>
<keyword evidence="12" id="KW-1185">Reference proteome</keyword>
<dbReference type="GO" id="GO:0003677">
    <property type="term" value="F:DNA binding"/>
    <property type="evidence" value="ECO:0007669"/>
    <property type="project" value="UniProtKB-KW"/>
</dbReference>
<dbReference type="PRINTS" id="PR00367">
    <property type="entry name" value="ETHRSPELEMNT"/>
</dbReference>
<evidence type="ECO:0000313" key="12">
    <source>
        <dbReference type="Proteomes" id="UP001054252"/>
    </source>
</evidence>
<dbReference type="Pfam" id="PF00847">
    <property type="entry name" value="AP2"/>
    <property type="match status" value="1"/>
</dbReference>
<dbReference type="SMART" id="SM00380">
    <property type="entry name" value="AP2"/>
    <property type="match status" value="1"/>
</dbReference>
<evidence type="ECO:0000256" key="5">
    <source>
        <dbReference type="ARBA" id="ARBA00023159"/>
    </source>
</evidence>
<sequence>MFVSSTAMSLLPIQPAVKFTEHVITTNKPIPNRPPRLLRIIITDADATDSSSDDEDDDRQRRLSRNKVRRVKRHIREINLGPSNTHHHHHLKKKQQVRNKPGSEVTRRKKFRGVRQRPWGRWAAEIRDPNSHKRLWLGTFDTPEEAAVVYDKAAVMLKGPNAVTNFPHPVVKETETETETEAERETETTVAGTIGSSLSSPTSVLCYDNLTPFEGLGYGQVDAFGLEIDMPVPVPVSIPHLMPSAARCWGEEEVISEFDVDDFLVDFVS</sequence>
<dbReference type="InterPro" id="IPR001471">
    <property type="entry name" value="AP2/ERF_dom"/>
</dbReference>
<organism evidence="11 12">
    <name type="scientific">Rubroshorea leprosula</name>
    <dbReference type="NCBI Taxonomy" id="152421"/>
    <lineage>
        <taxon>Eukaryota</taxon>
        <taxon>Viridiplantae</taxon>
        <taxon>Streptophyta</taxon>
        <taxon>Embryophyta</taxon>
        <taxon>Tracheophyta</taxon>
        <taxon>Spermatophyta</taxon>
        <taxon>Magnoliopsida</taxon>
        <taxon>eudicotyledons</taxon>
        <taxon>Gunneridae</taxon>
        <taxon>Pentapetalae</taxon>
        <taxon>rosids</taxon>
        <taxon>malvids</taxon>
        <taxon>Malvales</taxon>
        <taxon>Dipterocarpaceae</taxon>
        <taxon>Rubroshorea</taxon>
    </lineage>
</organism>
<evidence type="ECO:0000259" key="10">
    <source>
        <dbReference type="PROSITE" id="PS51032"/>
    </source>
</evidence>
<reference evidence="11 12" key="1">
    <citation type="journal article" date="2021" name="Commun. Biol.">
        <title>The genome of Shorea leprosula (Dipterocarpaceae) highlights the ecological relevance of drought in aseasonal tropical rainforests.</title>
        <authorList>
            <person name="Ng K.K.S."/>
            <person name="Kobayashi M.J."/>
            <person name="Fawcett J.A."/>
            <person name="Hatakeyama M."/>
            <person name="Paape T."/>
            <person name="Ng C.H."/>
            <person name="Ang C.C."/>
            <person name="Tnah L.H."/>
            <person name="Lee C.T."/>
            <person name="Nishiyama T."/>
            <person name="Sese J."/>
            <person name="O'Brien M.J."/>
            <person name="Copetti D."/>
            <person name="Mohd Noor M.I."/>
            <person name="Ong R.C."/>
            <person name="Putra M."/>
            <person name="Sireger I.Z."/>
            <person name="Indrioko S."/>
            <person name="Kosugi Y."/>
            <person name="Izuno A."/>
            <person name="Isagi Y."/>
            <person name="Lee S.L."/>
            <person name="Shimizu K.K."/>
        </authorList>
    </citation>
    <scope>NUCLEOTIDE SEQUENCE [LARGE SCALE GENOMIC DNA]</scope>
    <source>
        <strain evidence="11">214</strain>
    </source>
</reference>
<feature type="compositionally biased region" description="Basic and acidic residues" evidence="9">
    <location>
        <begin position="172"/>
        <end position="187"/>
    </location>
</feature>
<keyword evidence="6" id="KW-0804">Transcription</keyword>
<feature type="domain" description="AP2/ERF" evidence="10">
    <location>
        <begin position="110"/>
        <end position="167"/>
    </location>
</feature>
<dbReference type="InterPro" id="IPR036955">
    <property type="entry name" value="AP2/ERF_dom_sf"/>
</dbReference>
<evidence type="ECO:0000256" key="8">
    <source>
        <dbReference type="ARBA" id="ARBA00024343"/>
    </source>
</evidence>
<evidence type="ECO:0000256" key="1">
    <source>
        <dbReference type="ARBA" id="ARBA00004123"/>
    </source>
</evidence>
<name>A0AAV5J4M7_9ROSI</name>
<dbReference type="GO" id="GO:0003700">
    <property type="term" value="F:DNA-binding transcription factor activity"/>
    <property type="evidence" value="ECO:0007669"/>
    <property type="project" value="InterPro"/>
</dbReference>
<feature type="compositionally biased region" description="Basic residues" evidence="9">
    <location>
        <begin position="85"/>
        <end position="97"/>
    </location>
</feature>
<protein>
    <recommendedName>
        <fullName evidence="10">AP2/ERF domain-containing protein</fullName>
    </recommendedName>
</protein>
<dbReference type="SUPFAM" id="SSF54171">
    <property type="entry name" value="DNA-binding domain"/>
    <property type="match status" value="1"/>
</dbReference>
<feature type="compositionally biased region" description="Basic residues" evidence="9">
    <location>
        <begin position="62"/>
        <end position="75"/>
    </location>
</feature>
<accession>A0AAV5J4M7</accession>
<gene>
    <name evidence="11" type="ORF">SLEP1_g21067</name>
</gene>
<dbReference type="Gene3D" id="3.30.730.10">
    <property type="entry name" value="AP2/ERF domain"/>
    <property type="match status" value="1"/>
</dbReference>
<proteinExistence type="inferred from homology"/>
<dbReference type="GO" id="GO:0009873">
    <property type="term" value="P:ethylene-activated signaling pathway"/>
    <property type="evidence" value="ECO:0007669"/>
    <property type="project" value="UniProtKB-KW"/>
</dbReference>
<dbReference type="PIRSF" id="PIRSF038123">
    <property type="entry name" value="PTI6"/>
    <property type="match status" value="1"/>
</dbReference>
<evidence type="ECO:0000256" key="9">
    <source>
        <dbReference type="SAM" id="MobiDB-lite"/>
    </source>
</evidence>
<dbReference type="InterPro" id="IPR016177">
    <property type="entry name" value="DNA-bd_dom_sf"/>
</dbReference>
<keyword evidence="5" id="KW-0010">Activator</keyword>
<evidence type="ECO:0000256" key="4">
    <source>
        <dbReference type="ARBA" id="ARBA00023125"/>
    </source>
</evidence>
<evidence type="ECO:0000313" key="11">
    <source>
        <dbReference type="EMBL" id="GKV09589.1"/>
    </source>
</evidence>
<dbReference type="PANTHER" id="PTHR31194:SF166">
    <property type="entry name" value="PATHOGENESIS-RELATED GENES TRANSCRIPTIONAL ACTIVATOR PTI6"/>
    <property type="match status" value="1"/>
</dbReference>
<feature type="region of interest" description="Disordered" evidence="9">
    <location>
        <begin position="172"/>
        <end position="195"/>
    </location>
</feature>
<dbReference type="FunFam" id="3.30.730.10:FF:000001">
    <property type="entry name" value="Ethylene-responsive transcription factor 2"/>
    <property type="match status" value="1"/>
</dbReference>
<dbReference type="PROSITE" id="PS51032">
    <property type="entry name" value="AP2_ERF"/>
    <property type="match status" value="1"/>
</dbReference>
<dbReference type="PANTHER" id="PTHR31194">
    <property type="entry name" value="SHN SHINE , DNA BINDING / TRANSCRIPTION FACTOR"/>
    <property type="match status" value="1"/>
</dbReference>
<keyword evidence="7" id="KW-0539">Nucleus</keyword>
<evidence type="ECO:0000256" key="7">
    <source>
        <dbReference type="ARBA" id="ARBA00023242"/>
    </source>
</evidence>
<evidence type="ECO:0000256" key="6">
    <source>
        <dbReference type="ARBA" id="ARBA00023163"/>
    </source>
</evidence>
<evidence type="ECO:0000256" key="3">
    <source>
        <dbReference type="ARBA" id="ARBA00023015"/>
    </source>
</evidence>
<evidence type="ECO:0000256" key="2">
    <source>
        <dbReference type="ARBA" id="ARBA00022745"/>
    </source>
</evidence>
<comment type="subcellular location">
    <subcellularLocation>
        <location evidence="1">Nucleus</location>
    </subcellularLocation>
</comment>
<comment type="caution">
    <text evidence="11">The sequence shown here is derived from an EMBL/GenBank/DDBJ whole genome shotgun (WGS) entry which is preliminary data.</text>
</comment>
<dbReference type="InterPro" id="IPR050913">
    <property type="entry name" value="AP2/ERF_ERF"/>
</dbReference>